<feature type="transmembrane region" description="Helical" evidence="11">
    <location>
        <begin position="165"/>
        <end position="191"/>
    </location>
</feature>
<dbReference type="Pfam" id="PF00083">
    <property type="entry name" value="Sugar_tr"/>
    <property type="match status" value="1"/>
</dbReference>
<feature type="transmembrane region" description="Helical" evidence="11">
    <location>
        <begin position="70"/>
        <end position="92"/>
    </location>
</feature>
<evidence type="ECO:0000256" key="3">
    <source>
        <dbReference type="ARBA" id="ARBA00022448"/>
    </source>
</evidence>
<evidence type="ECO:0000256" key="1">
    <source>
        <dbReference type="ARBA" id="ARBA00004651"/>
    </source>
</evidence>
<feature type="transmembrane region" description="Helical" evidence="11">
    <location>
        <begin position="319"/>
        <end position="337"/>
    </location>
</feature>
<dbReference type="FunFam" id="1.20.1250.20:FF:000001">
    <property type="entry name" value="Dicarboxylate MFS transporter"/>
    <property type="match status" value="1"/>
</dbReference>
<feature type="transmembrane region" description="Helical" evidence="11">
    <location>
        <begin position="39"/>
        <end position="58"/>
    </location>
</feature>
<dbReference type="PROSITE" id="PS50850">
    <property type="entry name" value="MFS"/>
    <property type="match status" value="1"/>
</dbReference>
<evidence type="ECO:0000259" key="12">
    <source>
        <dbReference type="PROSITE" id="PS50850"/>
    </source>
</evidence>
<feature type="transmembrane region" description="Helical" evidence="11">
    <location>
        <begin position="381"/>
        <end position="403"/>
    </location>
</feature>
<comment type="function">
    <text evidence="9">May be a proton symporter involved in the uptake of osmolytes such as proline and glycine betaine.</text>
</comment>
<keyword evidence="6" id="KW-0769">Symport</keyword>
<keyword evidence="8 11" id="KW-0472">Membrane</keyword>
<accession>A0A097SPV8</accession>
<dbReference type="GO" id="GO:0015293">
    <property type="term" value="F:symporter activity"/>
    <property type="evidence" value="ECO:0007669"/>
    <property type="project" value="UniProtKB-KW"/>
</dbReference>
<evidence type="ECO:0000256" key="5">
    <source>
        <dbReference type="ARBA" id="ARBA00022692"/>
    </source>
</evidence>
<evidence type="ECO:0000256" key="2">
    <source>
        <dbReference type="ARBA" id="ARBA00008240"/>
    </source>
</evidence>
<dbReference type="EMBL" id="KJ605395">
    <property type="protein sequence ID" value="AIU93560.1"/>
    <property type="molecule type" value="Genomic_DNA"/>
</dbReference>
<evidence type="ECO:0000256" key="10">
    <source>
        <dbReference type="ARBA" id="ARBA00039918"/>
    </source>
</evidence>
<dbReference type="PANTHER" id="PTHR43045">
    <property type="entry name" value="SHIKIMATE TRANSPORTER"/>
    <property type="match status" value="1"/>
</dbReference>
<feature type="transmembrane region" description="Helical" evidence="11">
    <location>
        <begin position="124"/>
        <end position="144"/>
    </location>
</feature>
<dbReference type="Gene3D" id="1.20.1250.20">
    <property type="entry name" value="MFS general substrate transporter like domains"/>
    <property type="match status" value="1"/>
</dbReference>
<evidence type="ECO:0000256" key="4">
    <source>
        <dbReference type="ARBA" id="ARBA00022475"/>
    </source>
</evidence>
<dbReference type="InterPro" id="IPR020846">
    <property type="entry name" value="MFS_dom"/>
</dbReference>
<evidence type="ECO:0000256" key="9">
    <source>
        <dbReference type="ARBA" id="ARBA00037295"/>
    </source>
</evidence>
<proteinExistence type="inferred from homology"/>
<organism evidence="13">
    <name type="scientific">Rhodococcus sp. NS1</name>
    <dbReference type="NCBI Taxonomy" id="402236"/>
    <lineage>
        <taxon>Bacteria</taxon>
        <taxon>Bacillati</taxon>
        <taxon>Actinomycetota</taxon>
        <taxon>Actinomycetes</taxon>
        <taxon>Mycobacteriales</taxon>
        <taxon>Nocardiaceae</taxon>
        <taxon>Rhodococcus</taxon>
    </lineage>
</organism>
<comment type="similarity">
    <text evidence="2">Belongs to the major facilitator superfamily. Metabolite:H+ Symporter (MHS) family (TC 2.A.1.6) family.</text>
</comment>
<dbReference type="SUPFAM" id="SSF103473">
    <property type="entry name" value="MFS general substrate transporter"/>
    <property type="match status" value="1"/>
</dbReference>
<feature type="transmembrane region" description="Helical" evidence="11">
    <location>
        <begin position="203"/>
        <end position="222"/>
    </location>
</feature>
<feature type="transmembrane region" description="Helical" evidence="11">
    <location>
        <begin position="343"/>
        <end position="369"/>
    </location>
</feature>
<dbReference type="Pfam" id="PF07690">
    <property type="entry name" value="MFS_1"/>
    <property type="match status" value="1"/>
</dbReference>
<geneLocation type="plasmid" evidence="13">
    <name>pNSL1</name>
</geneLocation>
<keyword evidence="4" id="KW-1003">Cell membrane</keyword>
<sequence length="447" mass="46650">MNSTSQQAPPGASAASADAISPMAKKALLSSTVGAMLEWYEFFIYGLAAALVFGPQFFPSDDPTTGRLLSLSTFAIAFVARPIGGIVFGHLGDRIGRKATLIVTLSMMGGATVVIGLLPTYAMVGIWAPILLVVVRLIQGLSLGGEFAGSILMGVEYGGAKRRGLFGGIVNSGLAWGLLLANLTFLAVSLLPTDAFDSWGWRIPFLLSGILLFVGLFIRLSVAESPEFQQVKDTGTVEKAPVVQVLQRHWRAILSAMACFLCAGSVFYVATVFSISYATTNLGLTRASVLSAVLVATACMGFSIPAFGALSDRIGRRTVFVGSSVAMGITPFLWFASLGTGSWFVMLLGFLSVLIPYAACAGVIGTFFADAFEPRIRYTGVALGYGAGSVLASISPIVATQLIADSDRWVSVAIALAVTSVVSVLGGLTLPQIDSISSPSGDKSASH</sequence>
<evidence type="ECO:0000256" key="8">
    <source>
        <dbReference type="ARBA" id="ARBA00023136"/>
    </source>
</evidence>
<keyword evidence="7 11" id="KW-1133">Transmembrane helix</keyword>
<keyword evidence="3" id="KW-0813">Transport</keyword>
<feature type="domain" description="Major facilitator superfamily (MFS) profile" evidence="12">
    <location>
        <begin position="27"/>
        <end position="435"/>
    </location>
</feature>
<dbReference type="AlphaFoldDB" id="A0A097SPV8"/>
<reference evidence="13" key="1">
    <citation type="submission" date="2014-03" db="EMBL/GenBank/DDBJ databases">
        <authorList>
            <person name="Zhang G."/>
            <person name="Zhu L."/>
            <person name="Fang P."/>
        </authorList>
    </citation>
    <scope>NUCLEOTIDE SEQUENCE</scope>
    <source>
        <strain evidence="13">NS1</strain>
        <plasmid evidence="13">pNSL1</plasmid>
    </source>
</reference>
<dbReference type="InterPro" id="IPR005828">
    <property type="entry name" value="MFS_sugar_transport-like"/>
</dbReference>
<dbReference type="PANTHER" id="PTHR43045:SF1">
    <property type="entry name" value="SHIKIMATE TRANSPORTER"/>
    <property type="match status" value="1"/>
</dbReference>
<comment type="subcellular location">
    <subcellularLocation>
        <location evidence="1">Cell membrane</location>
        <topology evidence="1">Multi-pass membrane protein</topology>
    </subcellularLocation>
</comment>
<evidence type="ECO:0000313" key="13">
    <source>
        <dbReference type="EMBL" id="AIU93560.1"/>
    </source>
</evidence>
<feature type="transmembrane region" description="Helical" evidence="11">
    <location>
        <begin position="99"/>
        <end position="118"/>
    </location>
</feature>
<name>A0A097SPV8_9NOCA</name>
<dbReference type="InterPro" id="IPR011701">
    <property type="entry name" value="MFS"/>
</dbReference>
<dbReference type="GO" id="GO:0005886">
    <property type="term" value="C:plasma membrane"/>
    <property type="evidence" value="ECO:0007669"/>
    <property type="project" value="UniProtKB-SubCell"/>
</dbReference>
<feature type="transmembrane region" description="Helical" evidence="11">
    <location>
        <begin position="287"/>
        <end position="307"/>
    </location>
</feature>
<evidence type="ECO:0000256" key="11">
    <source>
        <dbReference type="SAM" id="Phobius"/>
    </source>
</evidence>
<keyword evidence="13" id="KW-0614">Plasmid</keyword>
<feature type="transmembrane region" description="Helical" evidence="11">
    <location>
        <begin position="252"/>
        <end position="275"/>
    </location>
</feature>
<evidence type="ECO:0000256" key="6">
    <source>
        <dbReference type="ARBA" id="ARBA00022847"/>
    </source>
</evidence>
<feature type="transmembrane region" description="Helical" evidence="11">
    <location>
        <begin position="409"/>
        <end position="430"/>
    </location>
</feature>
<evidence type="ECO:0000256" key="7">
    <source>
        <dbReference type="ARBA" id="ARBA00022989"/>
    </source>
</evidence>
<dbReference type="InterPro" id="IPR036259">
    <property type="entry name" value="MFS_trans_sf"/>
</dbReference>
<protein>
    <recommendedName>
        <fullName evidence="10">Putative proline/betaine transporter</fullName>
    </recommendedName>
</protein>
<keyword evidence="5 11" id="KW-0812">Transmembrane</keyword>
<gene>
    <name evidence="13" type="ORF">LRS1606.126</name>
</gene>
<dbReference type="CDD" id="cd17369">
    <property type="entry name" value="MFS_ShiA_like"/>
    <property type="match status" value="1"/>
</dbReference>